<evidence type="ECO:0000313" key="2">
    <source>
        <dbReference type="Proteomes" id="UP000198406"/>
    </source>
</evidence>
<dbReference type="EMBL" id="BDSP01000262">
    <property type="protein sequence ID" value="GAX27938.1"/>
    <property type="molecule type" value="Genomic_DNA"/>
</dbReference>
<dbReference type="SUPFAM" id="SSF51905">
    <property type="entry name" value="FAD/NAD(P)-binding domain"/>
    <property type="match status" value="1"/>
</dbReference>
<protein>
    <recommendedName>
        <fullName evidence="3">Amine oxidase domain-containing protein</fullName>
    </recommendedName>
</protein>
<reference evidence="1 2" key="1">
    <citation type="journal article" date="2015" name="Plant Cell">
        <title>Oil accumulation by the oleaginous diatom Fistulifera solaris as revealed by the genome and transcriptome.</title>
        <authorList>
            <person name="Tanaka T."/>
            <person name="Maeda Y."/>
            <person name="Veluchamy A."/>
            <person name="Tanaka M."/>
            <person name="Abida H."/>
            <person name="Marechal E."/>
            <person name="Bowler C."/>
            <person name="Muto M."/>
            <person name="Sunaga Y."/>
            <person name="Tanaka M."/>
            <person name="Yoshino T."/>
            <person name="Taniguchi T."/>
            <person name="Fukuda Y."/>
            <person name="Nemoto M."/>
            <person name="Matsumoto M."/>
            <person name="Wong P.S."/>
            <person name="Aburatani S."/>
            <person name="Fujibuchi W."/>
        </authorList>
    </citation>
    <scope>NUCLEOTIDE SEQUENCE [LARGE SCALE GENOMIC DNA]</scope>
    <source>
        <strain evidence="1 2">JPCC DA0580</strain>
    </source>
</reference>
<sequence length="614" mass="67765">MLKLRVLFFYYCIRTARPFSGVSLTRRVSQLTPPDVSFPKSEERIERAPRIIIVGGGVGGLAIACRIAFRHPQSQVILLEKNAEVGGRMGSFDVQVDGVGIFRHERGPSLLLLPHVYRALFDDLQQGSAEDYGITMKRCSPAYQVVFDDGDRINVGFDRSDPKSIELEKESRKTMDTFESNGSTKWDEYMDICEAYLDCGLPNFIEERLDLPSFPKFLSAALGDFGKAWPLKPHSDVLDDIFSSEKMKALASFQDLYVGLEPFANQNLPFGGVLDTTAPAVFGLLSAIELHPTNNKCGVFAPIGGFRAVTNGMESLARDLGVVVKTGTTVTKVISEGVYCCETSNTDKKWFEAADYTVVNADLPYAKKTILDDNQQVDEGPTYDWDDSYRFSCGVIAFHWSFTKTLDDLNTHNVFMSVKSRNAAEKSWEVIRGNNKEKLFKWDMNLPFNFYVHRASLADPSAAPKGADSILVLVPCPALDRLTDVKSMNREEVVQAYNNQFDDKLITCVRQSVLQRLAVIDSLKDIQQHLIHEVVDTPASYADKYNVGAGTPFALSHGFGQLSITRPGPLSSGIPNVCFCGASSRPGNGVPLVLIGAKLVAEKVANTISLTAND</sequence>
<comment type="caution">
    <text evidence="1">The sequence shown here is derived from an EMBL/GenBank/DDBJ whole genome shotgun (WGS) entry which is preliminary data.</text>
</comment>
<proteinExistence type="predicted"/>
<organism evidence="1 2">
    <name type="scientific">Fistulifera solaris</name>
    <name type="common">Oleaginous diatom</name>
    <dbReference type="NCBI Taxonomy" id="1519565"/>
    <lineage>
        <taxon>Eukaryota</taxon>
        <taxon>Sar</taxon>
        <taxon>Stramenopiles</taxon>
        <taxon>Ochrophyta</taxon>
        <taxon>Bacillariophyta</taxon>
        <taxon>Bacillariophyceae</taxon>
        <taxon>Bacillariophycidae</taxon>
        <taxon>Naviculales</taxon>
        <taxon>Naviculaceae</taxon>
        <taxon>Fistulifera</taxon>
    </lineage>
</organism>
<evidence type="ECO:0000313" key="1">
    <source>
        <dbReference type="EMBL" id="GAX27938.1"/>
    </source>
</evidence>
<evidence type="ECO:0008006" key="3">
    <source>
        <dbReference type="Google" id="ProtNLM"/>
    </source>
</evidence>
<dbReference type="PANTHER" id="PTHR43734:SF1">
    <property type="entry name" value="PHYTOENE DESATURASE"/>
    <property type="match status" value="1"/>
</dbReference>
<dbReference type="Pfam" id="PF13450">
    <property type="entry name" value="NAD_binding_8"/>
    <property type="match status" value="1"/>
</dbReference>
<dbReference type="PANTHER" id="PTHR43734">
    <property type="entry name" value="PHYTOENE DESATURASE"/>
    <property type="match status" value="1"/>
</dbReference>
<name>A0A1Z5KPR5_FISSO</name>
<gene>
    <name evidence="1" type="ORF">FisN_32Lh044</name>
</gene>
<dbReference type="InParanoid" id="A0A1Z5KPR5"/>
<dbReference type="OrthoDB" id="7777654at2759"/>
<dbReference type="InterPro" id="IPR036188">
    <property type="entry name" value="FAD/NAD-bd_sf"/>
</dbReference>
<keyword evidence="2" id="KW-1185">Reference proteome</keyword>
<dbReference type="AlphaFoldDB" id="A0A1Z5KPR5"/>
<accession>A0A1Z5KPR5</accession>
<dbReference type="Gene3D" id="3.50.50.60">
    <property type="entry name" value="FAD/NAD(P)-binding domain"/>
    <property type="match status" value="2"/>
</dbReference>
<dbReference type="Proteomes" id="UP000198406">
    <property type="component" value="Unassembled WGS sequence"/>
</dbReference>